<protein>
    <recommendedName>
        <fullName evidence="4">PPE family domain-containing protein</fullName>
    </recommendedName>
</protein>
<feature type="compositionally biased region" description="Gly residues" evidence="1">
    <location>
        <begin position="358"/>
        <end position="382"/>
    </location>
</feature>
<dbReference type="InterPro" id="IPR036689">
    <property type="entry name" value="ESAT-6-like_sf"/>
</dbReference>
<feature type="compositionally biased region" description="Polar residues" evidence="1">
    <location>
        <begin position="337"/>
        <end position="349"/>
    </location>
</feature>
<dbReference type="Proteomes" id="UP000063699">
    <property type="component" value="Chromosome"/>
</dbReference>
<dbReference type="KEGG" id="kphy:AOZ06_18460"/>
<dbReference type="RefSeq" id="WP_054290543.1">
    <property type="nucleotide sequence ID" value="NZ_CP012752.1"/>
</dbReference>
<name>A0A0N9I1S3_9PSEU</name>
<dbReference type="SUPFAM" id="SSF140453">
    <property type="entry name" value="EsxAB dimer-like"/>
    <property type="match status" value="1"/>
</dbReference>
<organism evidence="2 3">
    <name type="scientific">Kibdelosporangium phytohabitans</name>
    <dbReference type="NCBI Taxonomy" id="860235"/>
    <lineage>
        <taxon>Bacteria</taxon>
        <taxon>Bacillati</taxon>
        <taxon>Actinomycetota</taxon>
        <taxon>Actinomycetes</taxon>
        <taxon>Pseudonocardiales</taxon>
        <taxon>Pseudonocardiaceae</taxon>
        <taxon>Kibdelosporangium</taxon>
    </lineage>
</organism>
<feature type="compositionally biased region" description="Low complexity" evidence="1">
    <location>
        <begin position="421"/>
        <end position="430"/>
    </location>
</feature>
<reference evidence="2 3" key="1">
    <citation type="submission" date="2015-07" db="EMBL/GenBank/DDBJ databases">
        <title>Genome sequencing of Kibdelosporangium phytohabitans.</title>
        <authorList>
            <person name="Qin S."/>
            <person name="Xing K."/>
        </authorList>
    </citation>
    <scope>NUCLEOTIDE SEQUENCE [LARGE SCALE GENOMIC DNA]</scope>
    <source>
        <strain evidence="2 3">KLBMP1111</strain>
    </source>
</reference>
<evidence type="ECO:0000313" key="3">
    <source>
        <dbReference type="Proteomes" id="UP000063699"/>
    </source>
</evidence>
<sequence length="467" mass="45967">MTASTRPDTAQLLAELTAAAAAVRGNSWLADGLGRSSTAVGLLGTSSSPLSALSGAGLGWFTPYVSFLAEPFNQLRGNPGSVSSGAQDFQDAGQRVSSLASSYRDSTGSQTGTWTGSSASAYRDAGSQHADGISALGQAGTTVAGAIAAAGEVVGQVIEVITQLATEAIGQIVPIMTQAVAAAPSTFGQSIVAAIPQCVQIAVDCGQKILGKLAALLASGQNLLKLVQGALAVVNVVKQVISQISQQSDQGTQQTKDTKDIKAEKAADDTQKQNAAHGETGRTSAATSPGGAAGDSSSSLGGSPSGYSSGSSPRAGTQSTDLNSMPRPDSYADVATPGQTRTAGAPTSLTGTSSAPTGFGGSGGFGVVPGAAGPTGGTGGSSMTGNRRALGVGPVTGAPGQDMTAGRASTNSGAGMGGMFGAPAGMGATGEQDKEHQRKYALTEHDEDLFGEADESVVIAPNVIGEV</sequence>
<proteinExistence type="predicted"/>
<feature type="compositionally biased region" description="Low complexity" evidence="1">
    <location>
        <begin position="245"/>
        <end position="255"/>
    </location>
</feature>
<dbReference type="Gene3D" id="1.10.287.1060">
    <property type="entry name" value="ESAT-6-like"/>
    <property type="match status" value="1"/>
</dbReference>
<dbReference type="AlphaFoldDB" id="A0A0N9I1S3"/>
<feature type="region of interest" description="Disordered" evidence="1">
    <location>
        <begin position="245"/>
        <end position="439"/>
    </location>
</feature>
<gene>
    <name evidence="2" type="ORF">AOZ06_18460</name>
</gene>
<dbReference type="EMBL" id="CP012752">
    <property type="protein sequence ID" value="ALG08636.1"/>
    <property type="molecule type" value="Genomic_DNA"/>
</dbReference>
<dbReference type="OrthoDB" id="3695672at2"/>
<evidence type="ECO:0000256" key="1">
    <source>
        <dbReference type="SAM" id="MobiDB-lite"/>
    </source>
</evidence>
<evidence type="ECO:0000313" key="2">
    <source>
        <dbReference type="EMBL" id="ALG08636.1"/>
    </source>
</evidence>
<feature type="compositionally biased region" description="Low complexity" evidence="1">
    <location>
        <begin position="281"/>
        <end position="316"/>
    </location>
</feature>
<evidence type="ECO:0008006" key="4">
    <source>
        <dbReference type="Google" id="ProtNLM"/>
    </source>
</evidence>
<dbReference type="STRING" id="860235.AOZ06_18460"/>
<keyword evidence="3" id="KW-1185">Reference proteome</keyword>
<feature type="compositionally biased region" description="Basic and acidic residues" evidence="1">
    <location>
        <begin position="256"/>
        <end position="271"/>
    </location>
</feature>
<accession>A0A0N9I1S3</accession>